<dbReference type="RefSeq" id="XP_016760919.1">
    <property type="nucleotide sequence ID" value="XM_016908086.1"/>
</dbReference>
<dbReference type="PANTHER" id="PTHR42085:SF8">
    <property type="entry name" value="F-BOX DOMAIN-CONTAINING PROTEIN"/>
    <property type="match status" value="1"/>
</dbReference>
<dbReference type="GeneID" id="27905223"/>
<reference evidence="2 3" key="1">
    <citation type="journal article" date="2012" name="PLoS Pathog.">
        <title>Diverse lifestyles and strategies of plant pathogenesis encoded in the genomes of eighteen Dothideomycetes fungi.</title>
        <authorList>
            <person name="Ohm R.A."/>
            <person name="Feau N."/>
            <person name="Henrissat B."/>
            <person name="Schoch C.L."/>
            <person name="Horwitz B.A."/>
            <person name="Barry K.W."/>
            <person name="Condon B.J."/>
            <person name="Copeland A.C."/>
            <person name="Dhillon B."/>
            <person name="Glaser F."/>
            <person name="Hesse C.N."/>
            <person name="Kosti I."/>
            <person name="LaButti K."/>
            <person name="Lindquist E.A."/>
            <person name="Lucas S."/>
            <person name="Salamov A.A."/>
            <person name="Bradshaw R.E."/>
            <person name="Ciuffetti L."/>
            <person name="Hamelin R.C."/>
            <person name="Kema G.H.J."/>
            <person name="Lawrence C."/>
            <person name="Scott J.A."/>
            <person name="Spatafora J.W."/>
            <person name="Turgeon B.G."/>
            <person name="de Wit P.J.G.M."/>
            <person name="Zhong S."/>
            <person name="Goodwin S.B."/>
            <person name="Grigoriev I.V."/>
        </authorList>
    </citation>
    <scope>NUCLEOTIDE SEQUENCE [LARGE SCALE GENOMIC DNA]</scope>
    <source>
        <strain evidence="2 3">SO2202</strain>
    </source>
</reference>
<feature type="compositionally biased region" description="Acidic residues" evidence="1">
    <location>
        <begin position="57"/>
        <end position="69"/>
    </location>
</feature>
<gene>
    <name evidence="2" type="ORF">SEPMUDRAFT_163845</name>
</gene>
<evidence type="ECO:0000313" key="3">
    <source>
        <dbReference type="Proteomes" id="UP000016931"/>
    </source>
</evidence>
<dbReference type="PANTHER" id="PTHR42085">
    <property type="entry name" value="F-BOX DOMAIN-CONTAINING PROTEIN"/>
    <property type="match status" value="1"/>
</dbReference>
<feature type="region of interest" description="Disordered" evidence="1">
    <location>
        <begin position="1"/>
        <end position="118"/>
    </location>
</feature>
<organism evidence="2 3">
    <name type="scientific">Sphaerulina musiva (strain SO2202)</name>
    <name type="common">Poplar stem canker fungus</name>
    <name type="synonym">Septoria musiva</name>
    <dbReference type="NCBI Taxonomy" id="692275"/>
    <lineage>
        <taxon>Eukaryota</taxon>
        <taxon>Fungi</taxon>
        <taxon>Dikarya</taxon>
        <taxon>Ascomycota</taxon>
        <taxon>Pezizomycotina</taxon>
        <taxon>Dothideomycetes</taxon>
        <taxon>Dothideomycetidae</taxon>
        <taxon>Mycosphaerellales</taxon>
        <taxon>Mycosphaerellaceae</taxon>
        <taxon>Sphaerulina</taxon>
    </lineage>
</organism>
<dbReference type="AlphaFoldDB" id="M3CG76"/>
<dbReference type="Proteomes" id="UP000016931">
    <property type="component" value="Unassembled WGS sequence"/>
</dbReference>
<dbReference type="HOGENOM" id="CLU_038185_1_0_1"/>
<proteinExistence type="predicted"/>
<dbReference type="EMBL" id="KB456264">
    <property type="protein sequence ID" value="EMF12798.1"/>
    <property type="molecule type" value="Genomic_DNA"/>
</dbReference>
<name>M3CG76_SPHMS</name>
<sequence length="390" mass="44150">MPRTTKRQKRNNDNNPPRSELGPPIFAIDGNAKGRAVRKCRTQQRKSPFEDSAIAISDDESDSEAEVIDDVIPVAPLKKRRRSPSPVGRSLPSDDEAVGMSDSSHSDAEEAPSPTGLTVHLTINIPPGHRGPITLNLDPKTFAATPCVPSKPDKLTQTTLARLNARSVPKKKKLAGFLDLPAELRNDIYRLAFVTERPTINFALPDNLSRTAALLRTCRQVYEEGRSILYAENAFAIERRTQRYGSFWEHEWRELGYLNVRKFMKAIGPTNTALIRKVSFMLEDAVPCLNPSMKTNEERRFVHDADLISVLRHLGDHAQLQTLELHFHGRRRVDRTDDRFLDYMKRLKADTVTFVDWPPGSKYPRGSKQEDSVRSSLLVNCTRKTKKFDV</sequence>
<accession>M3CG76</accession>
<dbReference type="OrthoDB" id="5372935at2759"/>
<dbReference type="InterPro" id="IPR038883">
    <property type="entry name" value="AN11006-like"/>
</dbReference>
<protein>
    <submittedName>
        <fullName evidence="2">Uncharacterized protein</fullName>
    </submittedName>
</protein>
<evidence type="ECO:0000313" key="2">
    <source>
        <dbReference type="EMBL" id="EMF12798.1"/>
    </source>
</evidence>
<keyword evidence="3" id="KW-1185">Reference proteome</keyword>
<evidence type="ECO:0000256" key="1">
    <source>
        <dbReference type="SAM" id="MobiDB-lite"/>
    </source>
</evidence>
<feature type="compositionally biased region" description="Basic residues" evidence="1">
    <location>
        <begin position="35"/>
        <end position="44"/>
    </location>
</feature>
<dbReference type="STRING" id="692275.M3CG76"/>
<dbReference type="eggNOG" id="ENOG502SH9S">
    <property type="taxonomic scope" value="Eukaryota"/>
</dbReference>
<dbReference type="OMA" id="ENTFSFH"/>